<dbReference type="GO" id="GO:0008803">
    <property type="term" value="F:bis(5'-nucleosyl)-tetraphosphatase (symmetrical) activity"/>
    <property type="evidence" value="ECO:0007669"/>
    <property type="project" value="UniProtKB-UniRule"/>
</dbReference>
<comment type="similarity">
    <text evidence="2 5">Belongs to the Ap4A hydrolase family.</text>
</comment>
<dbReference type="Gene3D" id="3.60.21.10">
    <property type="match status" value="1"/>
</dbReference>
<proteinExistence type="inferred from homology"/>
<evidence type="ECO:0000313" key="7">
    <source>
        <dbReference type="EMBL" id="TCV03069.1"/>
    </source>
</evidence>
<dbReference type="OrthoDB" id="9807890at2"/>
<name>A0A4R3VH81_9BURK</name>
<dbReference type="PIRSF" id="PIRSF000903">
    <property type="entry name" value="B5n-ttraPtase_sm"/>
    <property type="match status" value="1"/>
</dbReference>
<evidence type="ECO:0000259" key="6">
    <source>
        <dbReference type="Pfam" id="PF00149"/>
    </source>
</evidence>
<accession>A0A4R3VH81</accession>
<comment type="caution">
    <text evidence="7">The sequence shown here is derived from an EMBL/GenBank/DDBJ whole genome shotgun (WGS) entry which is preliminary data.</text>
</comment>
<dbReference type="InterPro" id="IPR004617">
    <property type="entry name" value="ApaH"/>
</dbReference>
<dbReference type="EC" id="3.6.1.41" evidence="5"/>
<dbReference type="InterPro" id="IPR029052">
    <property type="entry name" value="Metallo-depent_PP-like"/>
</dbReference>
<dbReference type="PANTHER" id="PTHR40942">
    <property type="match status" value="1"/>
</dbReference>
<keyword evidence="3 5" id="KW-0378">Hydrolase</keyword>
<dbReference type="CDD" id="cd07422">
    <property type="entry name" value="MPP_ApaH"/>
    <property type="match status" value="1"/>
</dbReference>
<dbReference type="Pfam" id="PF00149">
    <property type="entry name" value="Metallophos"/>
    <property type="match status" value="1"/>
</dbReference>
<dbReference type="HAMAP" id="MF_00199">
    <property type="entry name" value="ApaH"/>
    <property type="match status" value="1"/>
</dbReference>
<organism evidence="7 8">
    <name type="scientific">Paracandidimonas soli</name>
    <dbReference type="NCBI Taxonomy" id="1917182"/>
    <lineage>
        <taxon>Bacteria</taxon>
        <taxon>Pseudomonadati</taxon>
        <taxon>Pseudomonadota</taxon>
        <taxon>Betaproteobacteria</taxon>
        <taxon>Burkholderiales</taxon>
        <taxon>Alcaligenaceae</taxon>
        <taxon>Paracandidimonas</taxon>
    </lineage>
</organism>
<dbReference type="AlphaFoldDB" id="A0A4R3VH81"/>
<dbReference type="EMBL" id="SMBX01000001">
    <property type="protein sequence ID" value="TCV03069.1"/>
    <property type="molecule type" value="Genomic_DNA"/>
</dbReference>
<dbReference type="NCBIfam" id="TIGR00668">
    <property type="entry name" value="apaH"/>
    <property type="match status" value="1"/>
</dbReference>
<dbReference type="NCBIfam" id="NF001204">
    <property type="entry name" value="PRK00166.1"/>
    <property type="match status" value="1"/>
</dbReference>
<protein>
    <recommendedName>
        <fullName evidence="5">Bis(5'-nucleosyl)-tetraphosphatase, symmetrical</fullName>
        <ecNumber evidence="5">3.6.1.41</ecNumber>
    </recommendedName>
    <alternativeName>
        <fullName evidence="5">Ap4A hydrolase</fullName>
    </alternativeName>
    <alternativeName>
        <fullName evidence="5">Diadenosine 5',5'''-P1,P4-tetraphosphate pyrophosphohydrolase</fullName>
    </alternativeName>
    <alternativeName>
        <fullName evidence="5">Diadenosine tetraphosphatase</fullName>
    </alternativeName>
</protein>
<dbReference type="InterPro" id="IPR004843">
    <property type="entry name" value="Calcineurin-like_PHP"/>
</dbReference>
<evidence type="ECO:0000256" key="3">
    <source>
        <dbReference type="ARBA" id="ARBA00022801"/>
    </source>
</evidence>
<comment type="catalytic activity">
    <reaction evidence="4 5">
        <text>P(1),P(4)-bis(5'-adenosyl) tetraphosphate + H2O = 2 ADP + 2 H(+)</text>
        <dbReference type="Rhea" id="RHEA:24252"/>
        <dbReference type="ChEBI" id="CHEBI:15377"/>
        <dbReference type="ChEBI" id="CHEBI:15378"/>
        <dbReference type="ChEBI" id="CHEBI:58141"/>
        <dbReference type="ChEBI" id="CHEBI:456216"/>
        <dbReference type="EC" id="3.6.1.41"/>
    </reaction>
</comment>
<evidence type="ECO:0000313" key="8">
    <source>
        <dbReference type="Proteomes" id="UP000294692"/>
    </source>
</evidence>
<gene>
    <name evidence="5" type="primary">apaH</name>
    <name evidence="7" type="ORF">EV686_101531</name>
</gene>
<feature type="domain" description="Calcineurin-like phosphoesterase" evidence="6">
    <location>
        <begin position="8"/>
        <end position="128"/>
    </location>
</feature>
<keyword evidence="8" id="KW-1185">Reference proteome</keyword>
<sequence length="272" mass="30382">MTDKTSPPIWAIGDVQGCSDALRRLLSHTEIRKDRDARFWFAGDIINRGPDSLGALRQVMSLGDRAVTILGNHDLHLLGVSTGVRKKSKSDTLDDILDAPDAAELLDWLRRQPMAHLEHGHLLVHAGLAPQWDVPLAMAQARELESMLRAPDWRESLSRLFGNEPARWSPDLKGDDRRRFSINAMTRMRMCRPDGTLNFSHKGSPTDDPGELVPWFEVPGRKATGVTIVFGHWSTLGLMLRPNLIALDTGCVWGRKLTAVRLHDRAVVQVDA</sequence>
<dbReference type="Proteomes" id="UP000294692">
    <property type="component" value="Unassembled WGS sequence"/>
</dbReference>
<dbReference type="SUPFAM" id="SSF56300">
    <property type="entry name" value="Metallo-dependent phosphatases"/>
    <property type="match status" value="1"/>
</dbReference>
<evidence type="ECO:0000256" key="1">
    <source>
        <dbReference type="ARBA" id="ARBA00003413"/>
    </source>
</evidence>
<comment type="function">
    <text evidence="1 5">Hydrolyzes diadenosine 5',5'''-P1,P4-tetraphosphate to yield ADP.</text>
</comment>
<evidence type="ECO:0000256" key="4">
    <source>
        <dbReference type="ARBA" id="ARBA00049417"/>
    </source>
</evidence>
<evidence type="ECO:0000256" key="2">
    <source>
        <dbReference type="ARBA" id="ARBA00005419"/>
    </source>
</evidence>
<dbReference type="PANTHER" id="PTHR40942:SF4">
    <property type="entry name" value="CYTOCHROME C5"/>
    <property type="match status" value="1"/>
</dbReference>
<reference evidence="7 8" key="1">
    <citation type="submission" date="2019-03" db="EMBL/GenBank/DDBJ databases">
        <title>Genomic Encyclopedia of Type Strains, Phase IV (KMG-IV): sequencing the most valuable type-strain genomes for metagenomic binning, comparative biology and taxonomic classification.</title>
        <authorList>
            <person name="Goeker M."/>
        </authorList>
    </citation>
    <scope>NUCLEOTIDE SEQUENCE [LARGE SCALE GENOMIC DNA]</scope>
    <source>
        <strain evidence="7 8">DSM 100048</strain>
    </source>
</reference>
<evidence type="ECO:0000256" key="5">
    <source>
        <dbReference type="HAMAP-Rule" id="MF_00199"/>
    </source>
</evidence>
<dbReference type="RefSeq" id="WP_132473149.1">
    <property type="nucleotide sequence ID" value="NZ_JBHRVM010000001.1"/>
</dbReference>